<feature type="binding site" evidence="1">
    <location>
        <position position="179"/>
    </location>
    <ligand>
        <name>Zn(2+)</name>
        <dbReference type="ChEBI" id="CHEBI:29105"/>
    </ligand>
</feature>
<dbReference type="PANTHER" id="PTHR30037">
    <property type="entry name" value="DNA-3-METHYLADENINE GLYCOSYLASE 1"/>
    <property type="match status" value="1"/>
</dbReference>
<dbReference type="PANTHER" id="PTHR30037:SF4">
    <property type="entry name" value="DNA-3-METHYLADENINE GLYCOSYLASE I"/>
    <property type="match status" value="1"/>
</dbReference>
<dbReference type="GO" id="GO:0008725">
    <property type="term" value="F:DNA-3-methyladenine glycosylase activity"/>
    <property type="evidence" value="ECO:0007669"/>
    <property type="project" value="InterPro"/>
</dbReference>
<reference evidence="2" key="1">
    <citation type="journal article" date="2022" name="Int. J. Syst. Evol. Microbiol.">
        <title>Apilactobacillus apisilvae sp. nov., Nicolia spurrieriana gen. nov. sp. nov., Bombilactobacillus folatiphilus sp. nov. and Bombilactobacillus thymidiniphilus sp. nov., four new lactic acid bacterial isolates from stingless bees Tetragonula carbonaria and Austroplebeia australis.</title>
        <authorList>
            <person name="Oliphant S.A."/>
            <person name="Watson-Haigh N.S."/>
            <person name="Sumby K.M."/>
            <person name="Gardner J."/>
            <person name="Groom S."/>
            <person name="Jiranek V."/>
        </authorList>
    </citation>
    <scope>NUCLEOTIDE SEQUENCE</scope>
    <source>
        <strain evidence="2">SGEP1_A5</strain>
    </source>
</reference>
<accession>A0A976X5Q3</accession>
<evidence type="ECO:0000313" key="3">
    <source>
        <dbReference type="Proteomes" id="UP000831181"/>
    </source>
</evidence>
<dbReference type="KEGG" id="lbe:MOO44_08125"/>
<keyword evidence="3" id="KW-1185">Reference proteome</keyword>
<proteinExistence type="predicted"/>
<dbReference type="GO" id="GO:0006284">
    <property type="term" value="P:base-excision repair"/>
    <property type="evidence" value="ECO:0007669"/>
    <property type="project" value="InterPro"/>
</dbReference>
<keyword evidence="1" id="KW-0862">Zinc</keyword>
<protein>
    <submittedName>
        <fullName evidence="2">DNA-3-methyladenine glycosylase I</fullName>
    </submittedName>
</protein>
<feature type="binding site" evidence="1">
    <location>
        <position position="5"/>
    </location>
    <ligand>
        <name>Zn(2+)</name>
        <dbReference type="ChEBI" id="CHEBI:29105"/>
    </ligand>
</feature>
<dbReference type="AlphaFoldDB" id="A0A976X5Q3"/>
<feature type="binding site" evidence="1">
    <location>
        <position position="18"/>
    </location>
    <ligand>
        <name>Zn(2+)</name>
        <dbReference type="ChEBI" id="CHEBI:29105"/>
    </ligand>
</feature>
<dbReference type="Proteomes" id="UP000831181">
    <property type="component" value="Chromosome"/>
</dbReference>
<gene>
    <name evidence="2" type="ORF">MOO44_08125</name>
</gene>
<keyword evidence="1" id="KW-0479">Metal-binding</keyword>
<dbReference type="Gene3D" id="1.10.340.30">
    <property type="entry name" value="Hypothetical protein, domain 2"/>
    <property type="match status" value="1"/>
</dbReference>
<dbReference type="InterPro" id="IPR052891">
    <property type="entry name" value="DNA-3mA_glycosylase"/>
</dbReference>
<evidence type="ECO:0000313" key="2">
    <source>
        <dbReference type="EMBL" id="UQS86822.1"/>
    </source>
</evidence>
<dbReference type="RefSeq" id="WP_260116625.1">
    <property type="nucleotide sequence ID" value="NZ_CP093361.1"/>
</dbReference>
<organism evidence="2 3">
    <name type="scientific">Nicoliella spurrieriana</name>
    <dbReference type="NCBI Taxonomy" id="2925830"/>
    <lineage>
        <taxon>Bacteria</taxon>
        <taxon>Bacillati</taxon>
        <taxon>Bacillota</taxon>
        <taxon>Bacilli</taxon>
        <taxon>Lactobacillales</taxon>
        <taxon>Lactobacillaceae</taxon>
        <taxon>Nicoliella</taxon>
    </lineage>
</organism>
<dbReference type="Pfam" id="PF03352">
    <property type="entry name" value="Adenine_glyco"/>
    <property type="match status" value="1"/>
</dbReference>
<evidence type="ECO:0000256" key="1">
    <source>
        <dbReference type="PIRSR" id="PIRSR605019-1"/>
    </source>
</evidence>
<name>A0A976X5Q3_9LACO</name>
<dbReference type="EMBL" id="CP093361">
    <property type="protein sequence ID" value="UQS86822.1"/>
    <property type="molecule type" value="Genomic_DNA"/>
</dbReference>
<dbReference type="GO" id="GO:0046872">
    <property type="term" value="F:metal ion binding"/>
    <property type="evidence" value="ECO:0007669"/>
    <property type="project" value="UniProtKB-KW"/>
</dbReference>
<sequence>MASRCKWAQTDPQLMVYHDQEWGVPEYDSQTLFELMTLETFQAGLSWLTVLKKRPAFRLAFASFDFNVVANYDDKQLQLLLQNAAIIRNRQKIMATIDNAKTLVQLQAKQVTLSNLLWKYTNGQPLNHFRERDEAVSITEFVQPYVTEFKQLGFKRLGPTTMYSLLQAAGVVNDHELTCYRYKQIINFYENNC</sequence>
<dbReference type="InterPro" id="IPR011257">
    <property type="entry name" value="DNA_glycosylase"/>
</dbReference>
<dbReference type="InterPro" id="IPR005019">
    <property type="entry name" value="Adenine_glyco"/>
</dbReference>
<feature type="binding site" evidence="1">
    <location>
        <position position="175"/>
    </location>
    <ligand>
        <name>Zn(2+)</name>
        <dbReference type="ChEBI" id="CHEBI:29105"/>
    </ligand>
</feature>
<dbReference type="SUPFAM" id="SSF48150">
    <property type="entry name" value="DNA-glycosylase"/>
    <property type="match status" value="1"/>
</dbReference>